<keyword evidence="1" id="KW-0479">Metal-binding</keyword>
<sequence length="582" mass="65515">MDTPAIPRSSEIKSDLSNPSVLTSLSKQDAQDALDRVWQVLDSAHELHGLGVLTASNQSRQDALKLATKLATSHTILPTSLLLVGVKTVDADYCEEGGFASIYYGEVAHRTVAIKRLKVFTGTPDHLREKLKQAFYRECILWKNLNHPHVLPLLGVAEDVFHNAVCIILPWATHGRIRNYIWGLYQEGKLVGGRLINSIVKGLTQIALGLEYLHSEGIVHGDLHGGNVLVDAGGNACLTDFGMAVIADATAYQYGSIHGGGAVRWTAPELIEPEEFGMHARRPTFASDIYSLACVCIELFTGKFPFEELERDYQVIVTVMKQGRPMRPRLPDDTTIPDEMWSWIARCWAHNPSQRPAIDVVARVFEVIPNAPGEDPMTILGKLSGIVDHRLLTIQPKDRTPGEHLILCNECGQSINGVRYQCASCPSLPQSFSLCENCKLRSYILHDAHHIFFKLPRPVDHLISLRRPALPNLYSRPAGPMEGRVSREGRVIRDPREYLSTLEHRYSLCDMCMSKIKGEWFRCVYCSRDLCSDCEKTDVHDKKHFFLVLESEVDMNDFRQFFRIDSRFEDIPVPILTFPVYD</sequence>
<dbReference type="PROSITE" id="PS50011">
    <property type="entry name" value="PROTEIN_KINASE_DOM"/>
    <property type="match status" value="1"/>
</dbReference>
<keyword evidence="8" id="KW-1185">Reference proteome</keyword>
<keyword evidence="2 4" id="KW-0863">Zinc-finger</keyword>
<proteinExistence type="predicted"/>
<evidence type="ECO:0000259" key="5">
    <source>
        <dbReference type="PROSITE" id="PS50011"/>
    </source>
</evidence>
<dbReference type="GO" id="GO:0004674">
    <property type="term" value="F:protein serine/threonine kinase activity"/>
    <property type="evidence" value="ECO:0007669"/>
    <property type="project" value="TreeGrafter"/>
</dbReference>
<dbReference type="Gene3D" id="1.10.510.10">
    <property type="entry name" value="Transferase(Phosphotransferase) domain 1"/>
    <property type="match status" value="1"/>
</dbReference>
<dbReference type="SUPFAM" id="SSF57850">
    <property type="entry name" value="RING/U-box"/>
    <property type="match status" value="2"/>
</dbReference>
<dbReference type="InterPro" id="IPR000433">
    <property type="entry name" value="Znf_ZZ"/>
</dbReference>
<reference evidence="7 8" key="1">
    <citation type="submission" date="2018-11" db="EMBL/GenBank/DDBJ databases">
        <title>Genome assembly of Steccherinum ochraceum LE-BIN_3174, the white-rot fungus of the Steccherinaceae family (The Residual Polyporoid clade, Polyporales, Basidiomycota).</title>
        <authorList>
            <person name="Fedorova T.V."/>
            <person name="Glazunova O.A."/>
            <person name="Landesman E.O."/>
            <person name="Moiseenko K.V."/>
            <person name="Psurtseva N.V."/>
            <person name="Savinova O.S."/>
            <person name="Shakhova N.V."/>
            <person name="Tyazhelova T.V."/>
            <person name="Vasina D.V."/>
        </authorList>
    </citation>
    <scope>NUCLEOTIDE SEQUENCE [LARGE SCALE GENOMIC DNA]</scope>
    <source>
        <strain evidence="7 8">LE-BIN_3174</strain>
    </source>
</reference>
<evidence type="ECO:0000256" key="2">
    <source>
        <dbReference type="ARBA" id="ARBA00022771"/>
    </source>
</evidence>
<accession>A0A4R0RPQ1</accession>
<dbReference type="InterPro" id="IPR011009">
    <property type="entry name" value="Kinase-like_dom_sf"/>
</dbReference>
<dbReference type="Pfam" id="PF07714">
    <property type="entry name" value="PK_Tyr_Ser-Thr"/>
    <property type="match status" value="1"/>
</dbReference>
<keyword evidence="3" id="KW-0862">Zinc</keyword>
<dbReference type="GO" id="GO:0008270">
    <property type="term" value="F:zinc ion binding"/>
    <property type="evidence" value="ECO:0007669"/>
    <property type="project" value="UniProtKB-KW"/>
</dbReference>
<dbReference type="STRING" id="92696.A0A4R0RPQ1"/>
<gene>
    <name evidence="7" type="ORF">EIP91_008629</name>
</gene>
<evidence type="ECO:0000256" key="4">
    <source>
        <dbReference type="PROSITE-ProRule" id="PRU00228"/>
    </source>
</evidence>
<dbReference type="GO" id="GO:0005524">
    <property type="term" value="F:ATP binding"/>
    <property type="evidence" value="ECO:0007669"/>
    <property type="project" value="InterPro"/>
</dbReference>
<evidence type="ECO:0000256" key="3">
    <source>
        <dbReference type="ARBA" id="ARBA00022833"/>
    </source>
</evidence>
<dbReference type="Pfam" id="PF00569">
    <property type="entry name" value="ZZ"/>
    <property type="match status" value="1"/>
</dbReference>
<dbReference type="SMART" id="SM00291">
    <property type="entry name" value="ZnF_ZZ"/>
    <property type="match status" value="2"/>
</dbReference>
<dbReference type="InterPro" id="IPR051681">
    <property type="entry name" value="Ser/Thr_Kinases-Pseudokinases"/>
</dbReference>
<evidence type="ECO:0000313" key="7">
    <source>
        <dbReference type="EMBL" id="TCD69152.1"/>
    </source>
</evidence>
<feature type="domain" description="Protein kinase" evidence="5">
    <location>
        <begin position="88"/>
        <end position="368"/>
    </location>
</feature>
<dbReference type="PANTHER" id="PTHR44329:SF214">
    <property type="entry name" value="PROTEIN KINASE DOMAIN-CONTAINING PROTEIN"/>
    <property type="match status" value="1"/>
</dbReference>
<evidence type="ECO:0000259" key="6">
    <source>
        <dbReference type="PROSITE" id="PS50135"/>
    </source>
</evidence>
<evidence type="ECO:0008006" key="9">
    <source>
        <dbReference type="Google" id="ProtNLM"/>
    </source>
</evidence>
<dbReference type="InterPro" id="IPR001245">
    <property type="entry name" value="Ser-Thr/Tyr_kinase_cat_dom"/>
</dbReference>
<dbReference type="SUPFAM" id="SSF56112">
    <property type="entry name" value="Protein kinase-like (PK-like)"/>
    <property type="match status" value="1"/>
</dbReference>
<evidence type="ECO:0000256" key="1">
    <source>
        <dbReference type="ARBA" id="ARBA00022723"/>
    </source>
</evidence>
<name>A0A4R0RPQ1_9APHY</name>
<dbReference type="PANTHER" id="PTHR44329">
    <property type="entry name" value="SERINE/THREONINE-PROTEIN KINASE TNNI3K-RELATED"/>
    <property type="match status" value="1"/>
</dbReference>
<feature type="domain" description="ZZ-type" evidence="6">
    <location>
        <begin position="403"/>
        <end position="460"/>
    </location>
</feature>
<dbReference type="EMBL" id="RWJN01000048">
    <property type="protein sequence ID" value="TCD69152.1"/>
    <property type="molecule type" value="Genomic_DNA"/>
</dbReference>
<dbReference type="Proteomes" id="UP000292702">
    <property type="component" value="Unassembled WGS sequence"/>
</dbReference>
<evidence type="ECO:0000313" key="8">
    <source>
        <dbReference type="Proteomes" id="UP000292702"/>
    </source>
</evidence>
<comment type="caution">
    <text evidence="7">The sequence shown here is derived from an EMBL/GenBank/DDBJ whole genome shotgun (WGS) entry which is preliminary data.</text>
</comment>
<dbReference type="InterPro" id="IPR000719">
    <property type="entry name" value="Prot_kinase_dom"/>
</dbReference>
<dbReference type="InterPro" id="IPR043145">
    <property type="entry name" value="Znf_ZZ_sf"/>
</dbReference>
<dbReference type="Gene3D" id="3.30.60.90">
    <property type="match status" value="2"/>
</dbReference>
<dbReference type="AlphaFoldDB" id="A0A4R0RPQ1"/>
<protein>
    <recommendedName>
        <fullName evidence="9">Protein kinase domain-containing protein</fullName>
    </recommendedName>
</protein>
<organism evidence="7 8">
    <name type="scientific">Steccherinum ochraceum</name>
    <dbReference type="NCBI Taxonomy" id="92696"/>
    <lineage>
        <taxon>Eukaryota</taxon>
        <taxon>Fungi</taxon>
        <taxon>Dikarya</taxon>
        <taxon>Basidiomycota</taxon>
        <taxon>Agaricomycotina</taxon>
        <taxon>Agaricomycetes</taxon>
        <taxon>Polyporales</taxon>
        <taxon>Steccherinaceae</taxon>
        <taxon>Steccherinum</taxon>
    </lineage>
</organism>
<dbReference type="PROSITE" id="PS50135">
    <property type="entry name" value="ZF_ZZ_2"/>
    <property type="match status" value="1"/>
</dbReference>
<dbReference type="OrthoDB" id="346907at2759"/>